<name>C1F730_ACIC5</name>
<evidence type="ECO:0000313" key="2">
    <source>
        <dbReference type="Proteomes" id="UP000002207"/>
    </source>
</evidence>
<evidence type="ECO:0000313" key="1">
    <source>
        <dbReference type="EMBL" id="ACO31693.1"/>
    </source>
</evidence>
<gene>
    <name evidence="1" type="ordered locus">ACP_3500</name>
</gene>
<dbReference type="AlphaFoldDB" id="C1F730"/>
<accession>C1F730</accession>
<sequence>MTPFSSIACGRQVNGTQWFPVPARQEHSHYAGVQV</sequence>
<dbReference type="EMBL" id="CP001472">
    <property type="protein sequence ID" value="ACO31693.1"/>
    <property type="molecule type" value="Genomic_DNA"/>
</dbReference>
<reference evidence="1 2" key="1">
    <citation type="journal article" date="2009" name="Appl. Environ. Microbiol.">
        <title>Three genomes from the phylum Acidobacteria provide insight into the lifestyles of these microorganisms in soils.</title>
        <authorList>
            <person name="Ward N.L."/>
            <person name="Challacombe J.F."/>
            <person name="Janssen P.H."/>
            <person name="Henrissat B."/>
            <person name="Coutinho P.M."/>
            <person name="Wu M."/>
            <person name="Xie G."/>
            <person name="Haft D.H."/>
            <person name="Sait M."/>
            <person name="Badger J."/>
            <person name="Barabote R.D."/>
            <person name="Bradley B."/>
            <person name="Brettin T.S."/>
            <person name="Brinkac L.M."/>
            <person name="Bruce D."/>
            <person name="Creasy T."/>
            <person name="Daugherty S.C."/>
            <person name="Davidsen T.M."/>
            <person name="DeBoy R.T."/>
            <person name="Detter J.C."/>
            <person name="Dodson R.J."/>
            <person name="Durkin A.S."/>
            <person name="Ganapathy A."/>
            <person name="Gwinn-Giglio M."/>
            <person name="Han C.S."/>
            <person name="Khouri H."/>
            <person name="Kiss H."/>
            <person name="Kothari S.P."/>
            <person name="Madupu R."/>
            <person name="Nelson K.E."/>
            <person name="Nelson W.C."/>
            <person name="Paulsen I."/>
            <person name="Penn K."/>
            <person name="Ren Q."/>
            <person name="Rosovitz M.J."/>
            <person name="Selengut J.D."/>
            <person name="Shrivastava S."/>
            <person name="Sullivan S.A."/>
            <person name="Tapia R."/>
            <person name="Thompson L.S."/>
            <person name="Watkins K.L."/>
            <person name="Yang Q."/>
            <person name="Yu C."/>
            <person name="Zafar N."/>
            <person name="Zhou L."/>
            <person name="Kuske C.R."/>
        </authorList>
    </citation>
    <scope>NUCLEOTIDE SEQUENCE [LARGE SCALE GENOMIC DNA]</scope>
    <source>
        <strain evidence="2">ATCC 51196 / DSM 11244 / BCRC 80197 / JCM 7670 / NBRC 15755 / NCIMB 13165 / 161</strain>
    </source>
</reference>
<keyword evidence="2" id="KW-1185">Reference proteome</keyword>
<dbReference type="Proteomes" id="UP000002207">
    <property type="component" value="Chromosome"/>
</dbReference>
<organism evidence="1 2">
    <name type="scientific">Acidobacterium capsulatum (strain ATCC 51196 / DSM 11244 / BCRC 80197 / JCM 7670 / NBRC 15755 / NCIMB 13165 / 161)</name>
    <dbReference type="NCBI Taxonomy" id="240015"/>
    <lineage>
        <taxon>Bacteria</taxon>
        <taxon>Pseudomonadati</taxon>
        <taxon>Acidobacteriota</taxon>
        <taxon>Terriglobia</taxon>
        <taxon>Terriglobales</taxon>
        <taxon>Acidobacteriaceae</taxon>
        <taxon>Acidobacterium</taxon>
    </lineage>
</organism>
<dbReference type="STRING" id="240015.ACP_3500"/>
<dbReference type="HOGENOM" id="CLU_3362680_0_0_0"/>
<protein>
    <submittedName>
        <fullName evidence="1">Uncharacterized protein</fullName>
    </submittedName>
</protein>
<dbReference type="KEGG" id="aca:ACP_3500"/>
<proteinExistence type="predicted"/>
<dbReference type="InParanoid" id="C1F730"/>